<name>A0A449AZH7_9BACT</name>
<dbReference type="Proteomes" id="UP000289862">
    <property type="component" value="Chromosome"/>
</dbReference>
<dbReference type="RefSeq" id="WP_129724634.1">
    <property type="nucleotide sequence ID" value="NZ_LR215031.1"/>
</dbReference>
<reference evidence="1 2" key="1">
    <citation type="submission" date="2019-01" db="EMBL/GenBank/DDBJ databases">
        <authorList>
            <consortium name="Pathogen Informatics"/>
        </authorList>
    </citation>
    <scope>NUCLEOTIDE SEQUENCE [LARGE SCALE GENOMIC DNA]</scope>
    <source>
        <strain evidence="1 2">NCTC10186</strain>
    </source>
</reference>
<dbReference type="KEGG" id="mgal:NCTC10186_00407"/>
<proteinExistence type="predicted"/>
<sequence>MKIVDKNKLLKAGQEIHLNNNEYVISKKFVKKGRTIRGAIAWESNFVNSKEFIHNFDLLLKDSSGNIVFSSNSSNKNIEYIKFITKKDDTYTWILRNSENNKINPEGIEIAFTETEGDR</sequence>
<evidence type="ECO:0000313" key="2">
    <source>
        <dbReference type="Proteomes" id="UP000289862"/>
    </source>
</evidence>
<organism evidence="1 2">
    <name type="scientific">Mycoplasmopsis gallopavonis</name>
    <dbReference type="NCBI Taxonomy" id="76629"/>
    <lineage>
        <taxon>Bacteria</taxon>
        <taxon>Bacillati</taxon>
        <taxon>Mycoplasmatota</taxon>
        <taxon>Mycoplasmoidales</taxon>
        <taxon>Metamycoplasmataceae</taxon>
        <taxon>Mycoplasmopsis</taxon>
    </lineage>
</organism>
<gene>
    <name evidence="1" type="ORF">NCTC10186_00407</name>
</gene>
<keyword evidence="2" id="KW-1185">Reference proteome</keyword>
<dbReference type="AlphaFoldDB" id="A0A449AZH7"/>
<dbReference type="EMBL" id="LR215031">
    <property type="protein sequence ID" value="VEU72923.1"/>
    <property type="molecule type" value="Genomic_DNA"/>
</dbReference>
<evidence type="ECO:0000313" key="1">
    <source>
        <dbReference type="EMBL" id="VEU72923.1"/>
    </source>
</evidence>
<protein>
    <submittedName>
        <fullName evidence="1">Uncharacterized protein</fullName>
    </submittedName>
</protein>
<accession>A0A449AZH7</accession>